<dbReference type="InterPro" id="IPR016163">
    <property type="entry name" value="Ald_DH_C"/>
</dbReference>
<dbReference type="OrthoDB" id="6187633at2"/>
<dbReference type="PATRIC" id="fig|762836.4.peg.5406"/>
<dbReference type="Pfam" id="PF00171">
    <property type="entry name" value="Aldedh"/>
    <property type="match status" value="1"/>
</dbReference>
<dbReference type="InterPro" id="IPR016162">
    <property type="entry name" value="Ald_DH_N"/>
</dbReference>
<dbReference type="Gene3D" id="3.40.605.10">
    <property type="entry name" value="Aldehyde Dehydrogenase, Chain A, domain 1"/>
    <property type="match status" value="1"/>
</dbReference>
<reference evidence="8" key="1">
    <citation type="journal article" date="2016" name="Front. Microbiol.">
        <title>Molecular Keys to the Janthinobacterium and Duganella spp. Interaction with the Plant Pathogen Fusarium graminearum.</title>
        <authorList>
            <person name="Haack F.S."/>
            <person name="Poehlein A."/>
            <person name="Kroger C."/>
            <person name="Voigt C.A."/>
            <person name="Piepenbring M."/>
            <person name="Bode H.B."/>
            <person name="Daniel R."/>
            <person name="Schafer W."/>
            <person name="Streit W.R."/>
        </authorList>
    </citation>
    <scope>NUCLEOTIDE SEQUENCE [LARGE SCALE GENOMIC DNA]</scope>
    <source>
        <strain evidence="8">T54</strain>
    </source>
</reference>
<dbReference type="SUPFAM" id="SSF53720">
    <property type="entry name" value="ALDH-like"/>
    <property type="match status" value="1"/>
</dbReference>
<accession>A0A1E7W5R3</accession>
<dbReference type="PANTHER" id="PTHR42986">
    <property type="entry name" value="BENZALDEHYDE DEHYDROGENASE YFMT"/>
    <property type="match status" value="1"/>
</dbReference>
<feature type="active site" evidence="4">
    <location>
        <position position="260"/>
    </location>
</feature>
<dbReference type="Proteomes" id="UP000175989">
    <property type="component" value="Unassembled WGS sequence"/>
</dbReference>
<dbReference type="PROSITE" id="PS00070">
    <property type="entry name" value="ALDEHYDE_DEHYDR_CYS"/>
    <property type="match status" value="1"/>
</dbReference>
<dbReference type="GO" id="GO:0018479">
    <property type="term" value="F:benzaldehyde dehydrogenase (NAD+) activity"/>
    <property type="evidence" value="ECO:0007669"/>
    <property type="project" value="UniProtKB-EC"/>
</dbReference>
<dbReference type="PROSITE" id="PS00687">
    <property type="entry name" value="ALDEHYDE_DEHYDR_GLU"/>
    <property type="match status" value="1"/>
</dbReference>
<organism evidence="7 8">
    <name type="scientific">Duganella phyllosphaerae</name>
    <dbReference type="NCBI Taxonomy" id="762836"/>
    <lineage>
        <taxon>Bacteria</taxon>
        <taxon>Pseudomonadati</taxon>
        <taxon>Pseudomonadota</taxon>
        <taxon>Betaproteobacteria</taxon>
        <taxon>Burkholderiales</taxon>
        <taxon>Oxalobacteraceae</taxon>
        <taxon>Telluria group</taxon>
        <taxon>Duganella</taxon>
    </lineage>
</organism>
<evidence type="ECO:0000259" key="6">
    <source>
        <dbReference type="Pfam" id="PF00171"/>
    </source>
</evidence>
<evidence type="ECO:0000256" key="1">
    <source>
        <dbReference type="ARBA" id="ARBA00009986"/>
    </source>
</evidence>
<dbReference type="InterPro" id="IPR016161">
    <property type="entry name" value="Ald_DH/histidinol_DH"/>
</dbReference>
<keyword evidence="8" id="KW-1185">Reference proteome</keyword>
<sequence>MNDHLGAVSALLDPALWRDRIFNGQWISAHGGTHIFSEPATGEQLGRIGLANAADVLAAGVQARAAQKAWATSDYKERAAIFRRAAALIAQHHDELATWIMRETGAIRPKADLELREATAHLQEAAAMLTQPKGQLLASASGTMSIARRVPHGVVGVISPFNFPLILSIRSIAPALATGNAVVHKPDLQTPVSGGVLIARIFEAAGLPPGVLHVLPGGADAGQALCSHPDIGMIAFTGSTAAGHSVGELAGRHLKKMSLELGGKNALIILNDADPDIAASNAAWATFLHQGQICMCAGRVLLQRGIADAVIERLVEKARRLPVGDPMGGDVALGPMISARQVARLHSIVQDSVADGATVLAGGTYERQFYRPTVLTGARAGMRCFEEELFGPVASITVFDTDEEAIALASATSGCLALGVITPDIARAMHIADRVPSGHVHINDQTVLAEAHAPFGGGGTSGNGGRHGGTIDWEEFTQTQWLTIKTEAPRYPF</sequence>
<feature type="domain" description="Aldehyde dehydrogenase" evidence="6">
    <location>
        <begin position="26"/>
        <end position="481"/>
    </location>
</feature>
<protein>
    <submittedName>
        <fullName evidence="7">Benzaldehyde dehydrogenase</fullName>
        <ecNumber evidence="7">1.2.1.28</ecNumber>
    </submittedName>
</protein>
<gene>
    <name evidence="7" type="primary">xylC</name>
    <name evidence="7" type="ORF">DUPY_52600</name>
</gene>
<dbReference type="InterPro" id="IPR016160">
    <property type="entry name" value="Ald_DH_CS_CYS"/>
</dbReference>
<proteinExistence type="inferred from homology"/>
<evidence type="ECO:0000313" key="7">
    <source>
        <dbReference type="EMBL" id="OEZ91130.1"/>
    </source>
</evidence>
<evidence type="ECO:0000313" key="8">
    <source>
        <dbReference type="Proteomes" id="UP000175989"/>
    </source>
</evidence>
<evidence type="ECO:0000256" key="4">
    <source>
        <dbReference type="PROSITE-ProRule" id="PRU10007"/>
    </source>
</evidence>
<dbReference type="AlphaFoldDB" id="A0A1E7W5R3"/>
<comment type="caution">
    <text evidence="7">The sequence shown here is derived from an EMBL/GenBank/DDBJ whole genome shotgun (WGS) entry which is preliminary data.</text>
</comment>
<dbReference type="CDD" id="cd07152">
    <property type="entry name" value="ALDH_BenzADH"/>
    <property type="match status" value="1"/>
</dbReference>
<dbReference type="InterPro" id="IPR015590">
    <property type="entry name" value="Aldehyde_DH_dom"/>
</dbReference>
<dbReference type="InterPro" id="IPR029510">
    <property type="entry name" value="Ald_DH_CS_GLU"/>
</dbReference>
<dbReference type="EMBL" id="LROM01000154">
    <property type="protein sequence ID" value="OEZ91130.1"/>
    <property type="molecule type" value="Genomic_DNA"/>
</dbReference>
<dbReference type="EC" id="1.2.1.28" evidence="7"/>
<dbReference type="Gene3D" id="3.40.309.10">
    <property type="entry name" value="Aldehyde Dehydrogenase, Chain A, domain 2"/>
    <property type="match status" value="1"/>
</dbReference>
<dbReference type="RefSeq" id="WP_070252156.1">
    <property type="nucleotide sequence ID" value="NZ_LROM01000154.1"/>
</dbReference>
<keyword evidence="3" id="KW-0520">NAD</keyword>
<name>A0A1E7W5R3_9BURK</name>
<evidence type="ECO:0000256" key="3">
    <source>
        <dbReference type="ARBA" id="ARBA00023027"/>
    </source>
</evidence>
<comment type="similarity">
    <text evidence="1 5">Belongs to the aldehyde dehydrogenase family.</text>
</comment>
<evidence type="ECO:0000256" key="5">
    <source>
        <dbReference type="RuleBase" id="RU003345"/>
    </source>
</evidence>
<dbReference type="FunFam" id="3.40.605.10:FF:000007">
    <property type="entry name" value="NAD/NADP-dependent betaine aldehyde dehydrogenase"/>
    <property type="match status" value="1"/>
</dbReference>
<keyword evidence="2 5" id="KW-0560">Oxidoreductase</keyword>
<evidence type="ECO:0000256" key="2">
    <source>
        <dbReference type="ARBA" id="ARBA00023002"/>
    </source>
</evidence>
<dbReference type="PANTHER" id="PTHR42986:SF1">
    <property type="entry name" value="BENZALDEHYDE DEHYDROGENASE YFMT"/>
    <property type="match status" value="1"/>
</dbReference>